<protein>
    <recommendedName>
        <fullName evidence="2">LysM domain-containing protein</fullName>
    </recommendedName>
</protein>
<evidence type="ECO:0000256" key="1">
    <source>
        <dbReference type="SAM" id="MobiDB-lite"/>
    </source>
</evidence>
<accession>A0A1H9RB16</accession>
<organism evidence="3 4">
    <name type="scientific">Salipaludibacillus aurantiacus</name>
    <dbReference type="NCBI Taxonomy" id="1601833"/>
    <lineage>
        <taxon>Bacteria</taxon>
        <taxon>Bacillati</taxon>
        <taxon>Bacillota</taxon>
        <taxon>Bacilli</taxon>
        <taxon>Bacillales</taxon>
        <taxon>Bacillaceae</taxon>
    </lineage>
</organism>
<evidence type="ECO:0000313" key="3">
    <source>
        <dbReference type="EMBL" id="SER69249.1"/>
    </source>
</evidence>
<proteinExistence type="predicted"/>
<evidence type="ECO:0000259" key="2">
    <source>
        <dbReference type="PROSITE" id="PS51782"/>
    </source>
</evidence>
<keyword evidence="4" id="KW-1185">Reference proteome</keyword>
<feature type="domain" description="LysM" evidence="2">
    <location>
        <begin position="64"/>
        <end position="118"/>
    </location>
</feature>
<feature type="compositionally biased region" description="Acidic residues" evidence="1">
    <location>
        <begin position="47"/>
        <end position="56"/>
    </location>
</feature>
<dbReference type="PROSITE" id="PS51782">
    <property type="entry name" value="LYSM"/>
    <property type="match status" value="1"/>
</dbReference>
<evidence type="ECO:0000313" key="4">
    <source>
        <dbReference type="Proteomes" id="UP000198571"/>
    </source>
</evidence>
<dbReference type="RefSeq" id="WP_093047775.1">
    <property type="nucleotide sequence ID" value="NZ_FOGT01000003.1"/>
</dbReference>
<sequence>MRPIILLVILIIVIVSVRIDLTSGTIPFQQSAGMEETGEMNDKYSDPPEELEEPEEPSSPLPYQEVIVEPGQTVYGVVQRLHGEELFNIPLHEVLEDFEALNPDISPHHLLAGETYKFPLYETEPPNS</sequence>
<gene>
    <name evidence="3" type="ORF">SAMN05518684_10345</name>
</gene>
<feature type="region of interest" description="Disordered" evidence="1">
    <location>
        <begin position="28"/>
        <end position="62"/>
    </location>
</feature>
<dbReference type="EMBL" id="FOGT01000003">
    <property type="protein sequence ID" value="SER69249.1"/>
    <property type="molecule type" value="Genomic_DNA"/>
</dbReference>
<dbReference type="Proteomes" id="UP000198571">
    <property type="component" value="Unassembled WGS sequence"/>
</dbReference>
<dbReference type="AlphaFoldDB" id="A0A1H9RB16"/>
<dbReference type="STRING" id="1601833.SAMN05518684_10345"/>
<reference evidence="4" key="1">
    <citation type="submission" date="2016-10" db="EMBL/GenBank/DDBJ databases">
        <authorList>
            <person name="Varghese N."/>
            <person name="Submissions S."/>
        </authorList>
    </citation>
    <scope>NUCLEOTIDE SEQUENCE [LARGE SCALE GENOMIC DNA]</scope>
    <source>
        <strain evidence="4">S9</strain>
    </source>
</reference>
<name>A0A1H9RB16_9BACI</name>
<dbReference type="OrthoDB" id="2691912at2"/>
<dbReference type="InterPro" id="IPR018392">
    <property type="entry name" value="LysM"/>
</dbReference>